<comment type="subcellular location">
    <subcellularLocation>
        <location evidence="1">Secreted</location>
    </subcellularLocation>
</comment>
<sequence>ETFHYEVKPEMLLIRDFLITYGTLRRGREPSKEELRTFDKFFSGLKADGGEAWIGRNDYYLYRLRLHFLHDDGTGVGRLSLTVNFSNFNQPLTLAEPDGETLEVGAIVAALLSDSSGGLSPAETDDRSSSDRSTGIGIPTGLSTPAMEFGNADSDGDGLNDQLEIFFGSDPYDPDSDGDGLNDGDEVSAGQDPDGPGKLFDFGLSSSLEATGTARTDQDTDEPLR</sequence>
<accession>A0A2M7QA96</accession>
<feature type="compositionally biased region" description="Polar residues" evidence="5">
    <location>
        <begin position="204"/>
        <end position="215"/>
    </location>
</feature>
<feature type="region of interest" description="Disordered" evidence="5">
    <location>
        <begin position="116"/>
        <end position="225"/>
    </location>
</feature>
<proteinExistence type="predicted"/>
<dbReference type="Proteomes" id="UP000230973">
    <property type="component" value="Unassembled WGS sequence"/>
</dbReference>
<dbReference type="EMBL" id="PFLC01000025">
    <property type="protein sequence ID" value="PIY62874.1"/>
    <property type="molecule type" value="Genomic_DNA"/>
</dbReference>
<dbReference type="Pfam" id="PF18884">
    <property type="entry name" value="TSP3_bac"/>
    <property type="match status" value="2"/>
</dbReference>
<protein>
    <recommendedName>
        <fullName evidence="8">Calcium-binding protein</fullName>
    </recommendedName>
</protein>
<evidence type="ECO:0000256" key="2">
    <source>
        <dbReference type="ARBA" id="ARBA00022525"/>
    </source>
</evidence>
<evidence type="ECO:0000256" key="3">
    <source>
        <dbReference type="ARBA" id="ARBA00022729"/>
    </source>
</evidence>
<keyword evidence="4" id="KW-0106">Calcium</keyword>
<name>A0A2M7QA96_9BACT</name>
<comment type="caution">
    <text evidence="6">The sequence shown here is derived from an EMBL/GenBank/DDBJ whole genome shotgun (WGS) entry which is preliminary data.</text>
</comment>
<evidence type="ECO:0000313" key="7">
    <source>
        <dbReference type="Proteomes" id="UP000230973"/>
    </source>
</evidence>
<evidence type="ECO:0008006" key="8">
    <source>
        <dbReference type="Google" id="ProtNLM"/>
    </source>
</evidence>
<gene>
    <name evidence="6" type="ORF">COY93_01895</name>
</gene>
<keyword evidence="3" id="KW-0732">Signal</keyword>
<evidence type="ECO:0000313" key="6">
    <source>
        <dbReference type="EMBL" id="PIY62874.1"/>
    </source>
</evidence>
<evidence type="ECO:0000256" key="4">
    <source>
        <dbReference type="ARBA" id="ARBA00022837"/>
    </source>
</evidence>
<reference evidence="7" key="1">
    <citation type="submission" date="2017-09" db="EMBL/GenBank/DDBJ databases">
        <title>Depth-based differentiation of microbial function through sediment-hosted aquifers and enrichment of novel symbionts in the deep terrestrial subsurface.</title>
        <authorList>
            <person name="Probst A.J."/>
            <person name="Ladd B."/>
            <person name="Jarett J.K."/>
            <person name="Geller-Mcgrath D.E."/>
            <person name="Sieber C.M.K."/>
            <person name="Emerson J.B."/>
            <person name="Anantharaman K."/>
            <person name="Thomas B.C."/>
            <person name="Malmstrom R."/>
            <person name="Stieglmeier M."/>
            <person name="Klingl A."/>
            <person name="Woyke T."/>
            <person name="Ryan C.M."/>
            <person name="Banfield J.F."/>
        </authorList>
    </citation>
    <scope>NUCLEOTIDE SEQUENCE [LARGE SCALE GENOMIC DNA]</scope>
</reference>
<feature type="compositionally biased region" description="Basic and acidic residues" evidence="5">
    <location>
        <begin position="216"/>
        <end position="225"/>
    </location>
</feature>
<keyword evidence="2" id="KW-0964">Secreted</keyword>
<feature type="non-terminal residue" evidence="6">
    <location>
        <position position="1"/>
    </location>
</feature>
<dbReference type="InterPro" id="IPR059100">
    <property type="entry name" value="TSP3_bac"/>
</dbReference>
<dbReference type="AlphaFoldDB" id="A0A2M7QA96"/>
<evidence type="ECO:0000256" key="5">
    <source>
        <dbReference type="SAM" id="MobiDB-lite"/>
    </source>
</evidence>
<evidence type="ECO:0000256" key="1">
    <source>
        <dbReference type="ARBA" id="ARBA00004613"/>
    </source>
</evidence>
<feature type="compositionally biased region" description="Acidic residues" evidence="5">
    <location>
        <begin position="172"/>
        <end position="186"/>
    </location>
</feature>
<organism evidence="6 7">
    <name type="scientific">Candidatus Uhrbacteria bacterium CG_4_10_14_0_8_um_filter_58_22</name>
    <dbReference type="NCBI Taxonomy" id="1975029"/>
    <lineage>
        <taxon>Bacteria</taxon>
        <taxon>Candidatus Uhriibacteriota</taxon>
    </lineage>
</organism>